<organism evidence="2 3">
    <name type="scientific">Leptospira limi</name>
    <dbReference type="NCBI Taxonomy" id="2950023"/>
    <lineage>
        <taxon>Bacteria</taxon>
        <taxon>Pseudomonadati</taxon>
        <taxon>Spirochaetota</taxon>
        <taxon>Spirochaetia</taxon>
        <taxon>Leptospirales</taxon>
        <taxon>Leptospiraceae</taxon>
        <taxon>Leptospira</taxon>
    </lineage>
</organism>
<evidence type="ECO:0000256" key="1">
    <source>
        <dbReference type="SAM" id="Phobius"/>
    </source>
</evidence>
<accession>A0ABT3M137</accession>
<gene>
    <name evidence="2" type="ORF">ND812_16435</name>
</gene>
<name>A0ABT3M137_9LEPT</name>
<evidence type="ECO:0000313" key="3">
    <source>
        <dbReference type="Proteomes" id="UP001209737"/>
    </source>
</evidence>
<feature type="transmembrane region" description="Helical" evidence="1">
    <location>
        <begin position="12"/>
        <end position="30"/>
    </location>
</feature>
<evidence type="ECO:0000313" key="2">
    <source>
        <dbReference type="EMBL" id="MCW7463689.1"/>
    </source>
</evidence>
<reference evidence="2 3" key="1">
    <citation type="submission" date="2022-06" db="EMBL/GenBank/DDBJ databases">
        <title>Leptospira isolates from biofilms formed at urban environments.</title>
        <authorList>
            <person name="Ribeiro P.S."/>
            <person name="Sousa T."/>
            <person name="Carvalho N."/>
            <person name="Aburjaile F."/>
            <person name="Neves F."/>
            <person name="Oliveira D."/>
            <person name="Blanco L."/>
            <person name="Lima J."/>
            <person name="Costa F."/>
            <person name="Brenig B."/>
            <person name="Soares S."/>
            <person name="Ramos R."/>
            <person name="Goes-Neto A."/>
            <person name="Matiuzzi M."/>
            <person name="Azevedo V."/>
            <person name="Ristow P."/>
        </authorList>
    </citation>
    <scope>NUCLEOTIDE SEQUENCE [LARGE SCALE GENOMIC DNA]</scope>
    <source>
        <strain evidence="2 3">VSF25</strain>
    </source>
</reference>
<dbReference type="EMBL" id="JAMQPV010000003">
    <property type="protein sequence ID" value="MCW7463689.1"/>
    <property type="molecule type" value="Genomic_DNA"/>
</dbReference>
<keyword evidence="1" id="KW-0472">Membrane</keyword>
<sequence length="255" mass="29000">MNLFKKANFKILVFSIVICSVFMSCAWHGIPLEKRKHIPISPPNGCDSNTEIRTYRVLFLLPIFEHNLNKENEINPSEIFVVESNSFAKPWDIVFTTLGFLVSFNSSTDRLVVCPKKAVLEAMQSQGNNPDTPSKLSFWHSSGSPNPIHSIQFPPDDHTLSEESKEILISFTREVLKSELSFKIVLVGKSHTSGDIAYQTRLVKRRFDEIRQILIKESIDENRIQSVMADGNIRNPSMEKQAETQSTISIYLVKD</sequence>
<proteinExistence type="predicted"/>
<keyword evidence="3" id="KW-1185">Reference proteome</keyword>
<dbReference type="Gene3D" id="3.30.1330.60">
    <property type="entry name" value="OmpA-like domain"/>
    <property type="match status" value="1"/>
</dbReference>
<keyword evidence="1" id="KW-0812">Transmembrane</keyword>
<keyword evidence="1" id="KW-1133">Transmembrane helix</keyword>
<dbReference type="Proteomes" id="UP001209737">
    <property type="component" value="Unassembled WGS sequence"/>
</dbReference>
<protein>
    <submittedName>
        <fullName evidence="2">Cell envelope biogenesis protein OmpA</fullName>
    </submittedName>
</protein>
<dbReference type="InterPro" id="IPR036737">
    <property type="entry name" value="OmpA-like_sf"/>
</dbReference>
<comment type="caution">
    <text evidence="2">The sequence shown here is derived from an EMBL/GenBank/DDBJ whole genome shotgun (WGS) entry which is preliminary data.</text>
</comment>
<dbReference type="PROSITE" id="PS51257">
    <property type="entry name" value="PROKAR_LIPOPROTEIN"/>
    <property type="match status" value="1"/>
</dbReference>
<dbReference type="SUPFAM" id="SSF103088">
    <property type="entry name" value="OmpA-like"/>
    <property type="match status" value="1"/>
</dbReference>